<dbReference type="PANTHER" id="PTHR48083">
    <property type="entry name" value="MEDIUM-CHAIN SPECIFIC ACYL-COA DEHYDROGENASE, MITOCHONDRIAL-RELATED"/>
    <property type="match status" value="1"/>
</dbReference>
<dbReference type="RefSeq" id="WP_186446682.1">
    <property type="nucleotide sequence ID" value="NZ_VIVN01000029.1"/>
</dbReference>
<dbReference type="InterPro" id="IPR037069">
    <property type="entry name" value="AcylCoA_DH/ox_N_sf"/>
</dbReference>
<dbReference type="SUPFAM" id="SSF56645">
    <property type="entry name" value="Acyl-CoA dehydrogenase NM domain-like"/>
    <property type="match status" value="1"/>
</dbReference>
<dbReference type="GO" id="GO:0016712">
    <property type="term" value="F:oxidoreductase activity, acting on paired donors, with incorporation or reduction of molecular oxygen, reduced flavin or flavoprotein as one donor, and incorporation of one atom of oxygen"/>
    <property type="evidence" value="ECO:0007669"/>
    <property type="project" value="TreeGrafter"/>
</dbReference>
<keyword evidence="4" id="KW-1185">Reference proteome</keyword>
<evidence type="ECO:0000313" key="4">
    <source>
        <dbReference type="Proteomes" id="UP000319671"/>
    </source>
</evidence>
<accession>A0A561CAR1</accession>
<dbReference type="GO" id="GO:0005737">
    <property type="term" value="C:cytoplasm"/>
    <property type="evidence" value="ECO:0007669"/>
    <property type="project" value="TreeGrafter"/>
</dbReference>
<comment type="caution">
    <text evidence="3">The sequence shown here is derived from an EMBL/GenBank/DDBJ whole genome shotgun (WGS) entry which is preliminary data.</text>
</comment>
<dbReference type="Gene3D" id="1.20.140.10">
    <property type="entry name" value="Butyryl-CoA Dehydrogenase, subunit A, domain 3"/>
    <property type="match status" value="1"/>
</dbReference>
<dbReference type="InterPro" id="IPR046373">
    <property type="entry name" value="Acyl-CoA_Oxase/DH_mid-dom_sf"/>
</dbReference>
<feature type="domain" description="Acyl-CoA dehydrogenase C-terminal" evidence="2">
    <location>
        <begin position="249"/>
        <end position="373"/>
    </location>
</feature>
<sequence>MNEVLKKFSYEEAVERAKELSASLRMRPNLGEELRHQPPETIQEFISSGLVRSLVPSRWGGYELNWKTLADTAIEVSKGDASTGWCYSLLLLHSWMLAFFPNRAQADVWQNNPDVCLATSINPSPDATISRVNGGYKLSGKWGFSSGINHCDWVMISAPAPVSGDSNETKVLYFLVPKSDLKVIDVWRVIGMRGTGSNLLELTDVFVPKYRTMELEAWNLHGISPGMDLNTAPLYRIQLSAVMPVTLLSVILGATKGAYAIWRDQVIGKNKARGGGAVASLTHQQIRLAKVAAKIEAADALLHKSIELVESGRVLEYPERVRLRCNYAYCAEMCTEAMETIYTSSGAAASAESHPLQQFWRDIHAGAQHTAFNFDWVGELFGKLELGLPVKVEY</sequence>
<evidence type="ECO:0000313" key="3">
    <source>
        <dbReference type="EMBL" id="TWD88289.1"/>
    </source>
</evidence>
<proteinExistence type="predicted"/>
<dbReference type="PANTHER" id="PTHR48083:SF19">
    <property type="entry name" value="FLAVIN-DEPENDENT MONOOXYGENASE, OXYGENASE SUBUNIT HSAA"/>
    <property type="match status" value="1"/>
</dbReference>
<keyword evidence="3" id="KW-0503">Monooxygenase</keyword>
<gene>
    <name evidence="3" type="ORF">FB550_12921</name>
</gene>
<dbReference type="Gene3D" id="2.40.110.10">
    <property type="entry name" value="Butyryl-CoA Dehydrogenase, subunit A, domain 2"/>
    <property type="match status" value="1"/>
</dbReference>
<dbReference type="GO" id="GO:0033539">
    <property type="term" value="P:fatty acid beta-oxidation using acyl-CoA dehydrogenase"/>
    <property type="evidence" value="ECO:0007669"/>
    <property type="project" value="TreeGrafter"/>
</dbReference>
<dbReference type="SUPFAM" id="SSF47203">
    <property type="entry name" value="Acyl-CoA dehydrogenase C-terminal domain-like"/>
    <property type="match status" value="1"/>
</dbReference>
<dbReference type="GO" id="GO:0003995">
    <property type="term" value="F:acyl-CoA dehydrogenase activity"/>
    <property type="evidence" value="ECO:0007669"/>
    <property type="project" value="TreeGrafter"/>
</dbReference>
<dbReference type="PIRSF" id="PIRSF016578">
    <property type="entry name" value="HsaA"/>
    <property type="match status" value="1"/>
</dbReference>
<reference evidence="3 4" key="1">
    <citation type="submission" date="2019-06" db="EMBL/GenBank/DDBJ databases">
        <title>Sorghum-associated microbial communities from plants grown in Nebraska, USA.</title>
        <authorList>
            <person name="Schachtman D."/>
        </authorList>
    </citation>
    <scope>NUCLEOTIDE SEQUENCE [LARGE SCALE GENOMIC DNA]</scope>
    <source>
        <strain evidence="3 4">2482</strain>
    </source>
</reference>
<dbReference type="GO" id="GO:0050660">
    <property type="term" value="F:flavin adenine dinucleotide binding"/>
    <property type="evidence" value="ECO:0007669"/>
    <property type="project" value="InterPro"/>
</dbReference>
<organism evidence="3 4">
    <name type="scientific">Neobacillus bataviensis</name>
    <dbReference type="NCBI Taxonomy" id="220685"/>
    <lineage>
        <taxon>Bacteria</taxon>
        <taxon>Bacillati</taxon>
        <taxon>Bacillota</taxon>
        <taxon>Bacilli</taxon>
        <taxon>Bacillales</taxon>
        <taxon>Bacillaceae</taxon>
        <taxon>Neobacillus</taxon>
    </lineage>
</organism>
<dbReference type="EMBL" id="VIVN01000029">
    <property type="protein sequence ID" value="TWD88289.1"/>
    <property type="molecule type" value="Genomic_DNA"/>
</dbReference>
<keyword evidence="1" id="KW-0560">Oxidoreductase</keyword>
<dbReference type="Gene3D" id="1.10.540.10">
    <property type="entry name" value="Acyl-CoA dehydrogenase/oxidase, N-terminal domain"/>
    <property type="match status" value="1"/>
</dbReference>
<name>A0A561CAR1_9BACI</name>
<dbReference type="InterPro" id="IPR050741">
    <property type="entry name" value="Acyl-CoA_dehydrogenase"/>
</dbReference>
<dbReference type="InterPro" id="IPR036250">
    <property type="entry name" value="AcylCo_DH-like_C"/>
</dbReference>
<evidence type="ECO:0000259" key="2">
    <source>
        <dbReference type="Pfam" id="PF08028"/>
    </source>
</evidence>
<dbReference type="Pfam" id="PF08028">
    <property type="entry name" value="Acyl-CoA_dh_2"/>
    <property type="match status" value="1"/>
</dbReference>
<dbReference type="InterPro" id="IPR009100">
    <property type="entry name" value="AcylCoA_DH/oxidase_NM_dom_sf"/>
</dbReference>
<dbReference type="AlphaFoldDB" id="A0A561CAR1"/>
<protein>
    <submittedName>
        <fullName evidence="3">3-hydroxy-9,10-secoandrosta-1,3,5(10)-triene-9, 17-dione monooxygenase</fullName>
    </submittedName>
</protein>
<dbReference type="Proteomes" id="UP000319671">
    <property type="component" value="Unassembled WGS sequence"/>
</dbReference>
<evidence type="ECO:0000256" key="1">
    <source>
        <dbReference type="ARBA" id="ARBA00023002"/>
    </source>
</evidence>
<dbReference type="InterPro" id="IPR013107">
    <property type="entry name" value="Acyl-CoA_DH_C"/>
</dbReference>